<feature type="region of interest" description="Disordered" evidence="7">
    <location>
        <begin position="242"/>
        <end position="292"/>
    </location>
</feature>
<dbReference type="Pfam" id="PF02687">
    <property type="entry name" value="FtsX"/>
    <property type="match status" value="2"/>
</dbReference>
<feature type="transmembrane region" description="Helical" evidence="8">
    <location>
        <begin position="943"/>
        <end position="967"/>
    </location>
</feature>
<feature type="domain" description="ABC3 transporter permease C-terminal" evidence="9">
    <location>
        <begin position="892"/>
        <end position="1010"/>
    </location>
</feature>
<keyword evidence="4 8" id="KW-1133">Transmembrane helix</keyword>
<name>K6WY33_9MICO</name>
<feature type="transmembrane region" description="Helical" evidence="8">
    <location>
        <begin position="436"/>
        <end position="462"/>
    </location>
</feature>
<gene>
    <name evidence="10" type="ORF">KILIM_054_00270</name>
</gene>
<dbReference type="RefSeq" id="WP_006593549.1">
    <property type="nucleotide sequence ID" value="NZ_BAHD01000054.1"/>
</dbReference>
<feature type="transmembrane region" description="Helical" evidence="8">
    <location>
        <begin position="482"/>
        <end position="502"/>
    </location>
</feature>
<evidence type="ECO:0000256" key="8">
    <source>
        <dbReference type="SAM" id="Phobius"/>
    </source>
</evidence>
<keyword evidence="2" id="KW-1003">Cell membrane</keyword>
<feature type="transmembrane region" description="Helical" evidence="8">
    <location>
        <begin position="53"/>
        <end position="74"/>
    </location>
</feature>
<feature type="compositionally biased region" description="Polar residues" evidence="7">
    <location>
        <begin position="248"/>
        <end position="262"/>
    </location>
</feature>
<feature type="compositionally biased region" description="Basic and acidic residues" evidence="7">
    <location>
        <begin position="9"/>
        <end position="19"/>
    </location>
</feature>
<dbReference type="STRING" id="1184609.KILIM_054_00270"/>
<dbReference type="GO" id="GO:0005886">
    <property type="term" value="C:plasma membrane"/>
    <property type="evidence" value="ECO:0007669"/>
    <property type="project" value="UniProtKB-SubCell"/>
</dbReference>
<dbReference type="PANTHER" id="PTHR30572:SF4">
    <property type="entry name" value="ABC TRANSPORTER PERMEASE YTRF"/>
    <property type="match status" value="1"/>
</dbReference>
<feature type="transmembrane region" description="Helical" evidence="8">
    <location>
        <begin position="987"/>
        <end position="1009"/>
    </location>
</feature>
<comment type="subcellular location">
    <subcellularLocation>
        <location evidence="1">Cell membrane</location>
        <topology evidence="1">Multi-pass membrane protein</topology>
    </subcellularLocation>
</comment>
<evidence type="ECO:0000313" key="10">
    <source>
        <dbReference type="EMBL" id="GAB97017.1"/>
    </source>
</evidence>
<feature type="transmembrane region" description="Helical" evidence="8">
    <location>
        <begin position="608"/>
        <end position="632"/>
    </location>
</feature>
<dbReference type="AlphaFoldDB" id="K6WY33"/>
<evidence type="ECO:0000256" key="7">
    <source>
        <dbReference type="SAM" id="MobiDB-lite"/>
    </source>
</evidence>
<sequence length="1020" mass="105582">MTTTQEQPRVSDPEPRPRPAEGPAGGAFARWLAGWRVSLRMARRDIRRHRGRSLIVAVMVGLPVLILVGGLTGLETRNITVREALQATMGSAQALLGGSKADYAVSGDPWSIATVVQCENGSAAALIPGSWGVDGPPLNCGDGTPTPRRAEPIPGLTPDAALASAMTAIQGVTGGRLVPLSSQTTDVEIDRRLTPIQVLAVDGTDPAVRGMVELVDGRWPTRPGEYVVTDWGQRLGLPASGTLDLSAPISSGQPTPTATAGQTSAPTRTASPAPEPTPTATPATPTMVAPPPIEATPRVTGTVVGTARAAAATQPIALVTAAPTTLQGTQFLLTDTAPITWQRVQELNNYGLALLSRDVVENPSQVPADQPTQQFGPPAIDLIALVLLCLALLIESCLLAGPAFAVIAQRQRRSLALAAANGATRAQLRRTLLAQALVLGFGATIVGLVAGVALAALALPILARLRPMVLGPFEVPALQTSIVVVFAIVAAVVSALIPARGLTRLDVVAALRGDVLSPAPHRGLPVVGIALFVAGTVVMGATVLNAFQLRDPNATLLVLLIFLSGAAVVIGALLLVGSLLALLGRLSRGMPLVVRMATRDASRQRGRAVPTVAAIMAGAILLAGFGIGGLTADESMRRDYRPQAPEGMARLYAGVGNLSPEQLTETVQQTIPGARVLALGRPILGSEQPQPGDGGVWSGGTTPAFVAATGCTPAQALNLRLRPPAIEDRCASVVINDNYGGNTVVMSAEDLTEIYGLPSQAQETLRRGGLVTNTPGLVADGSLTFVEGQIDQDPETYEPTWHSAPGRVEVPAMTQQFQSVLTGNDHEVLMTPLTAARLGAQAEVVTFFVAEPSGTITAEQQAALAAALGLASSAEVPVERGYQSTIQAWLFVAFLSVALLTLVATLTATALSMGESRRDLATLAAVGASDGIRRRLAAVQAGMLASIGTVLGLAVGAVPGVIFAWVMTRAPDPTGSHLEWGYAIVPWWTFAAALVIVPLLAAGLAALFVRGRPDLTRRLA</sequence>
<feature type="transmembrane region" description="Helical" evidence="8">
    <location>
        <begin position="382"/>
        <end position="407"/>
    </location>
</feature>
<dbReference type="InterPro" id="IPR050250">
    <property type="entry name" value="Macrolide_Exporter_MacB"/>
</dbReference>
<evidence type="ECO:0000259" key="9">
    <source>
        <dbReference type="Pfam" id="PF02687"/>
    </source>
</evidence>
<dbReference type="PANTHER" id="PTHR30572">
    <property type="entry name" value="MEMBRANE COMPONENT OF TRANSPORTER-RELATED"/>
    <property type="match status" value="1"/>
</dbReference>
<keyword evidence="11" id="KW-1185">Reference proteome</keyword>
<evidence type="ECO:0000256" key="6">
    <source>
        <dbReference type="ARBA" id="ARBA00038076"/>
    </source>
</evidence>
<proteinExistence type="inferred from homology"/>
<evidence type="ECO:0000256" key="4">
    <source>
        <dbReference type="ARBA" id="ARBA00022989"/>
    </source>
</evidence>
<evidence type="ECO:0000313" key="11">
    <source>
        <dbReference type="Proteomes" id="UP000008366"/>
    </source>
</evidence>
<feature type="compositionally biased region" description="Low complexity" evidence="7">
    <location>
        <begin position="263"/>
        <end position="272"/>
    </location>
</feature>
<protein>
    <recommendedName>
        <fullName evidence="9">ABC3 transporter permease C-terminal domain-containing protein</fullName>
    </recommendedName>
</protein>
<feature type="domain" description="ABC3 transporter permease C-terminal" evidence="9">
    <location>
        <begin position="403"/>
        <end position="505"/>
    </location>
</feature>
<feature type="transmembrane region" description="Helical" evidence="8">
    <location>
        <begin position="523"/>
        <end position="544"/>
    </location>
</feature>
<dbReference type="EMBL" id="BAHD01000054">
    <property type="protein sequence ID" value="GAB97017.1"/>
    <property type="molecule type" value="Genomic_DNA"/>
</dbReference>
<dbReference type="Proteomes" id="UP000008366">
    <property type="component" value="Unassembled WGS sequence"/>
</dbReference>
<comment type="similarity">
    <text evidence="6">Belongs to the ABC-4 integral membrane protein family.</text>
</comment>
<evidence type="ECO:0000256" key="2">
    <source>
        <dbReference type="ARBA" id="ARBA00022475"/>
    </source>
</evidence>
<feature type="region of interest" description="Disordered" evidence="7">
    <location>
        <begin position="1"/>
        <end position="25"/>
    </location>
</feature>
<dbReference type="GO" id="GO:0022857">
    <property type="term" value="F:transmembrane transporter activity"/>
    <property type="evidence" value="ECO:0007669"/>
    <property type="project" value="TreeGrafter"/>
</dbReference>
<accession>K6WY33</accession>
<feature type="transmembrane region" description="Helical" evidence="8">
    <location>
        <begin position="556"/>
        <end position="587"/>
    </location>
</feature>
<dbReference type="eggNOG" id="COG0577">
    <property type="taxonomic scope" value="Bacteria"/>
</dbReference>
<dbReference type="OrthoDB" id="4847440at2"/>
<reference evidence="10 11" key="1">
    <citation type="submission" date="2012-08" db="EMBL/GenBank/DDBJ databases">
        <title>Whole genome shotgun sequence of Kineosphaera limosa NBRC 100340.</title>
        <authorList>
            <person name="Yoshida I."/>
            <person name="Isaki S."/>
            <person name="Hosoyama A."/>
            <person name="Tsuchikane K."/>
            <person name="Katsumata H."/>
            <person name="Ando Y."/>
            <person name="Ohji S."/>
            <person name="Hamada M."/>
            <person name="Tamura T."/>
            <person name="Yamazoe A."/>
            <person name="Yamazaki S."/>
            <person name="Fujita N."/>
        </authorList>
    </citation>
    <scope>NUCLEOTIDE SEQUENCE [LARGE SCALE GENOMIC DNA]</scope>
    <source>
        <strain evidence="10 11">NBRC 100340</strain>
    </source>
</reference>
<feature type="transmembrane region" description="Helical" evidence="8">
    <location>
        <begin position="888"/>
        <end position="911"/>
    </location>
</feature>
<evidence type="ECO:0000256" key="5">
    <source>
        <dbReference type="ARBA" id="ARBA00023136"/>
    </source>
</evidence>
<keyword evidence="3 8" id="KW-0812">Transmembrane</keyword>
<organism evidence="10 11">
    <name type="scientific">Kineosphaera limosa NBRC 100340</name>
    <dbReference type="NCBI Taxonomy" id="1184609"/>
    <lineage>
        <taxon>Bacteria</taxon>
        <taxon>Bacillati</taxon>
        <taxon>Actinomycetota</taxon>
        <taxon>Actinomycetes</taxon>
        <taxon>Micrococcales</taxon>
        <taxon>Dermatophilaceae</taxon>
        <taxon>Kineosphaera</taxon>
    </lineage>
</organism>
<evidence type="ECO:0000256" key="3">
    <source>
        <dbReference type="ARBA" id="ARBA00022692"/>
    </source>
</evidence>
<comment type="caution">
    <text evidence="10">The sequence shown here is derived from an EMBL/GenBank/DDBJ whole genome shotgun (WGS) entry which is preliminary data.</text>
</comment>
<dbReference type="InterPro" id="IPR003838">
    <property type="entry name" value="ABC3_permease_C"/>
</dbReference>
<keyword evidence="5 8" id="KW-0472">Membrane</keyword>
<evidence type="ECO:0000256" key="1">
    <source>
        <dbReference type="ARBA" id="ARBA00004651"/>
    </source>
</evidence>